<dbReference type="Pfam" id="PF00590">
    <property type="entry name" value="TP_methylase"/>
    <property type="match status" value="1"/>
</dbReference>
<dbReference type="PANTHER" id="PTHR46111:SF1">
    <property type="entry name" value="RIBOSOMAL RNA SMALL SUBUNIT METHYLTRANSFERASE I"/>
    <property type="match status" value="1"/>
</dbReference>
<feature type="domain" description="Tetrapyrrole methylase" evidence="1">
    <location>
        <begin position="3"/>
        <end position="81"/>
    </location>
</feature>
<comment type="caution">
    <text evidence="2">The sequence shown here is derived from an EMBL/GenBank/DDBJ whole genome shotgun (WGS) entry which is preliminary data.</text>
</comment>
<sequence length="81" mass="9243">MATLYIVSTPIGHLKDVTIRALEILEGVDLILCEDTRVTQKLLNHFNIKTRTLSYHQHSKLKKVKYILDLLRSGKNLALVS</sequence>
<dbReference type="EMBL" id="BARV01012198">
    <property type="protein sequence ID" value="GAI02506.1"/>
    <property type="molecule type" value="Genomic_DNA"/>
</dbReference>
<dbReference type="InterPro" id="IPR035996">
    <property type="entry name" value="4pyrrol_Methylase_sf"/>
</dbReference>
<dbReference type="InterPro" id="IPR014777">
    <property type="entry name" value="4pyrrole_Mease_sub1"/>
</dbReference>
<accession>X1L9I9</accession>
<dbReference type="InterPro" id="IPR008189">
    <property type="entry name" value="rRNA_ssu_MeTfrase_I"/>
</dbReference>
<dbReference type="GO" id="GO:0008168">
    <property type="term" value="F:methyltransferase activity"/>
    <property type="evidence" value="ECO:0007669"/>
    <property type="project" value="InterPro"/>
</dbReference>
<evidence type="ECO:0000259" key="1">
    <source>
        <dbReference type="Pfam" id="PF00590"/>
    </source>
</evidence>
<gene>
    <name evidence="2" type="ORF">S06H3_22717</name>
</gene>
<protein>
    <recommendedName>
        <fullName evidence="1">Tetrapyrrole methylase domain-containing protein</fullName>
    </recommendedName>
</protein>
<dbReference type="InterPro" id="IPR000878">
    <property type="entry name" value="4pyrrol_Mease"/>
</dbReference>
<dbReference type="Gene3D" id="3.40.1010.10">
    <property type="entry name" value="Cobalt-precorrin-4 Transmethylase, Domain 1"/>
    <property type="match status" value="1"/>
</dbReference>
<dbReference type="AlphaFoldDB" id="X1L9I9"/>
<dbReference type="SUPFAM" id="SSF53790">
    <property type="entry name" value="Tetrapyrrole methylase"/>
    <property type="match status" value="1"/>
</dbReference>
<proteinExistence type="predicted"/>
<name>X1L9I9_9ZZZZ</name>
<organism evidence="2">
    <name type="scientific">marine sediment metagenome</name>
    <dbReference type="NCBI Taxonomy" id="412755"/>
    <lineage>
        <taxon>unclassified sequences</taxon>
        <taxon>metagenomes</taxon>
        <taxon>ecological metagenomes</taxon>
    </lineage>
</organism>
<dbReference type="PANTHER" id="PTHR46111">
    <property type="entry name" value="RIBOSOMAL RNA SMALL SUBUNIT METHYLTRANSFERASE I"/>
    <property type="match status" value="1"/>
</dbReference>
<reference evidence="2" key="1">
    <citation type="journal article" date="2014" name="Front. Microbiol.">
        <title>High frequency of phylogenetically diverse reductive dehalogenase-homologous genes in deep subseafloor sedimentary metagenomes.</title>
        <authorList>
            <person name="Kawai M."/>
            <person name="Futagami T."/>
            <person name="Toyoda A."/>
            <person name="Takaki Y."/>
            <person name="Nishi S."/>
            <person name="Hori S."/>
            <person name="Arai W."/>
            <person name="Tsubouchi T."/>
            <person name="Morono Y."/>
            <person name="Uchiyama I."/>
            <person name="Ito T."/>
            <person name="Fujiyama A."/>
            <person name="Inagaki F."/>
            <person name="Takami H."/>
        </authorList>
    </citation>
    <scope>NUCLEOTIDE SEQUENCE</scope>
    <source>
        <strain evidence="2">Expedition CK06-06</strain>
    </source>
</reference>
<evidence type="ECO:0000313" key="2">
    <source>
        <dbReference type="EMBL" id="GAI02506.1"/>
    </source>
</evidence>
<feature type="non-terminal residue" evidence="2">
    <location>
        <position position="81"/>
    </location>
</feature>